<dbReference type="InterPro" id="IPR036397">
    <property type="entry name" value="RNaseH_sf"/>
</dbReference>
<dbReference type="KEGG" id="sta:STHERM_c11320"/>
<dbReference type="PaxDb" id="665571-STHERM_c11320"/>
<keyword evidence="3 13" id="KW-0540">Nuclease</keyword>
<feature type="binding site" evidence="13">
    <location>
        <position position="8"/>
    </location>
    <ligand>
        <name>Mg(2+)</name>
        <dbReference type="ChEBI" id="CHEBI:18420"/>
        <label>1</label>
    </ligand>
</feature>
<dbReference type="Proteomes" id="UP000001296">
    <property type="component" value="Chromosome"/>
</dbReference>
<dbReference type="PANTHER" id="PTHR30194:SF3">
    <property type="entry name" value="CROSSOVER JUNCTION ENDODEOXYRIBONUCLEASE RUVC"/>
    <property type="match status" value="1"/>
</dbReference>
<dbReference type="GO" id="GO:0008821">
    <property type="term" value="F:crossover junction DNA endonuclease activity"/>
    <property type="evidence" value="ECO:0007669"/>
    <property type="project" value="UniProtKB-UniRule"/>
</dbReference>
<name>E0RSU0_WINT6</name>
<dbReference type="NCBIfam" id="TIGR00228">
    <property type="entry name" value="ruvC"/>
    <property type="match status" value="1"/>
</dbReference>
<evidence type="ECO:0000256" key="14">
    <source>
        <dbReference type="NCBIfam" id="TIGR00228"/>
    </source>
</evidence>
<keyword evidence="2 13" id="KW-0963">Cytoplasm</keyword>
<dbReference type="HOGENOM" id="CLU_091257_3_1_12"/>
<dbReference type="NCBIfam" id="NF000711">
    <property type="entry name" value="PRK00039.2-1"/>
    <property type="match status" value="1"/>
</dbReference>
<proteinExistence type="inferred from homology"/>
<keyword evidence="8 13" id="KW-0460">Magnesium</keyword>
<feature type="binding site" evidence="13">
    <location>
        <position position="68"/>
    </location>
    <ligand>
        <name>Mg(2+)</name>
        <dbReference type="ChEBI" id="CHEBI:18420"/>
        <label>2</label>
    </ligand>
</feature>
<evidence type="ECO:0000256" key="3">
    <source>
        <dbReference type="ARBA" id="ARBA00022722"/>
    </source>
</evidence>
<feature type="active site" evidence="13">
    <location>
        <position position="68"/>
    </location>
</feature>
<keyword evidence="6 13" id="KW-0227">DNA damage</keyword>
<dbReference type="EMBL" id="CP001698">
    <property type="protein sequence ID" value="ADN02077.1"/>
    <property type="molecule type" value="Genomic_DNA"/>
</dbReference>
<protein>
    <recommendedName>
        <fullName evidence="13 14">Crossover junction endodeoxyribonuclease RuvC</fullName>
        <ecNumber evidence="13 14">3.1.21.10</ecNumber>
    </recommendedName>
    <alternativeName>
        <fullName evidence="13">Holliday junction nuclease RuvC</fullName>
    </alternativeName>
    <alternativeName>
        <fullName evidence="13">Holliday junction resolvase RuvC</fullName>
    </alternativeName>
</protein>
<dbReference type="FunFam" id="3.30.420.10:FF:000002">
    <property type="entry name" value="Crossover junction endodeoxyribonuclease RuvC"/>
    <property type="match status" value="1"/>
</dbReference>
<dbReference type="HAMAP" id="MF_00034">
    <property type="entry name" value="RuvC"/>
    <property type="match status" value="1"/>
</dbReference>
<keyword evidence="5 13" id="KW-0255">Endonuclease</keyword>
<organism evidence="15 16">
    <name type="scientific">Winmispira thermophila (strain ATCC 49972 / DSM 6192 / RI 19.B1)</name>
    <name type="common">Spirochaeta thermophila</name>
    <dbReference type="NCBI Taxonomy" id="665571"/>
    <lineage>
        <taxon>Bacteria</taxon>
        <taxon>Pseudomonadati</taxon>
        <taxon>Spirochaetota</taxon>
        <taxon>Spirochaetia</taxon>
        <taxon>Winmispirales</taxon>
        <taxon>Winmispiraceae</taxon>
        <taxon>Winmispira</taxon>
    </lineage>
</organism>
<evidence type="ECO:0000256" key="13">
    <source>
        <dbReference type="HAMAP-Rule" id="MF_00034"/>
    </source>
</evidence>
<dbReference type="GO" id="GO:0000287">
    <property type="term" value="F:magnesium ion binding"/>
    <property type="evidence" value="ECO:0007669"/>
    <property type="project" value="UniProtKB-UniRule"/>
</dbReference>
<dbReference type="EC" id="3.1.21.10" evidence="13 14"/>
<dbReference type="Pfam" id="PF02075">
    <property type="entry name" value="RuvC"/>
    <property type="match status" value="1"/>
</dbReference>
<dbReference type="CDD" id="cd16962">
    <property type="entry name" value="RuvC"/>
    <property type="match status" value="1"/>
</dbReference>
<comment type="catalytic activity">
    <reaction evidence="12 13">
        <text>Endonucleolytic cleavage at a junction such as a reciprocal single-stranded crossover between two homologous DNA duplexes (Holliday junction).</text>
        <dbReference type="EC" id="3.1.21.10"/>
    </reaction>
</comment>
<dbReference type="PRINTS" id="PR00696">
    <property type="entry name" value="RSOLVASERUVC"/>
</dbReference>
<dbReference type="GO" id="GO:0005737">
    <property type="term" value="C:cytoplasm"/>
    <property type="evidence" value="ECO:0007669"/>
    <property type="project" value="UniProtKB-SubCell"/>
</dbReference>
<comment type="subunit">
    <text evidence="13">Homodimer which binds Holliday junction (HJ) DNA. The HJ becomes 2-fold symmetrical on binding to RuvC with unstacked arms; it has a different conformation from HJ DNA in complex with RuvA. In the full resolvosome a probable DNA-RuvA(4)-RuvB(12)-RuvC(2) complex forms which resolves the HJ.</text>
</comment>
<evidence type="ECO:0000256" key="5">
    <source>
        <dbReference type="ARBA" id="ARBA00022759"/>
    </source>
</evidence>
<gene>
    <name evidence="13 15" type="primary">ruvC</name>
    <name evidence="15" type="ordered locus">STHERM_c11320</name>
</gene>
<dbReference type="GO" id="GO:0006281">
    <property type="term" value="P:DNA repair"/>
    <property type="evidence" value="ECO:0007669"/>
    <property type="project" value="UniProtKB-UniRule"/>
</dbReference>
<dbReference type="InterPro" id="IPR012337">
    <property type="entry name" value="RNaseH-like_sf"/>
</dbReference>
<comment type="subcellular location">
    <subcellularLocation>
        <location evidence="13">Cytoplasm</location>
    </subcellularLocation>
</comment>
<keyword evidence="11 13" id="KW-0234">DNA repair</keyword>
<dbReference type="SUPFAM" id="SSF53098">
    <property type="entry name" value="Ribonuclease H-like"/>
    <property type="match status" value="1"/>
</dbReference>
<feature type="binding site" evidence="13">
    <location>
        <position position="141"/>
    </location>
    <ligand>
        <name>Mg(2+)</name>
        <dbReference type="ChEBI" id="CHEBI:18420"/>
        <label>1</label>
    </ligand>
</feature>
<evidence type="ECO:0000256" key="11">
    <source>
        <dbReference type="ARBA" id="ARBA00023204"/>
    </source>
</evidence>
<evidence type="ECO:0000256" key="7">
    <source>
        <dbReference type="ARBA" id="ARBA00022801"/>
    </source>
</evidence>
<evidence type="ECO:0000256" key="2">
    <source>
        <dbReference type="ARBA" id="ARBA00022490"/>
    </source>
</evidence>
<comment type="similarity">
    <text evidence="1 13">Belongs to the RuvC family.</text>
</comment>
<keyword evidence="4 13" id="KW-0479">Metal-binding</keyword>
<feature type="active site" evidence="13">
    <location>
        <position position="141"/>
    </location>
</feature>
<evidence type="ECO:0000256" key="10">
    <source>
        <dbReference type="ARBA" id="ARBA00023172"/>
    </source>
</evidence>
<feature type="active site" evidence="13">
    <location>
        <position position="8"/>
    </location>
</feature>
<dbReference type="InterPro" id="IPR002176">
    <property type="entry name" value="X-over_junc_endoDNase_RuvC"/>
</dbReference>
<dbReference type="AlphaFoldDB" id="E0RSU0"/>
<sequence length="169" mass="18511">MKRYLGIDPGLATTGYGVIETDGRGHKYIVAGTIRTSSSHTQSARLLKIFRHVQELLLKYAPEAIIMEELFFARNTTSAFYVAQAMGVVSLAAAMEDIPVYTYAPQMVKQAIVGHGRADKAEIQRFLRLLLDLPDTKMSDHASDALAIALCHVHQHGTPFAIQGGEDAL</sequence>
<dbReference type="GO" id="GO:0006310">
    <property type="term" value="P:DNA recombination"/>
    <property type="evidence" value="ECO:0007669"/>
    <property type="project" value="UniProtKB-UniRule"/>
</dbReference>
<dbReference type="Gene3D" id="3.30.420.10">
    <property type="entry name" value="Ribonuclease H-like superfamily/Ribonuclease H"/>
    <property type="match status" value="1"/>
</dbReference>
<dbReference type="eggNOG" id="COG0817">
    <property type="taxonomic scope" value="Bacteria"/>
</dbReference>
<reference key="1">
    <citation type="submission" date="2009-08" db="EMBL/GenBank/DDBJ databases">
        <title>The genome sequence of Spirochaeta thermophila DSM6192.</title>
        <authorList>
            <person name="Angelov A."/>
            <person name="Mientus M."/>
            <person name="Wittenberg S."/>
            <person name="Lehmann R."/>
            <person name="Liesegang H."/>
            <person name="Daniel R."/>
            <person name="Liebl W."/>
        </authorList>
    </citation>
    <scope>NUCLEOTIDE SEQUENCE</scope>
    <source>
        <strain>DSM 6192</strain>
    </source>
</reference>
<dbReference type="GO" id="GO:0048476">
    <property type="term" value="C:Holliday junction resolvase complex"/>
    <property type="evidence" value="ECO:0007669"/>
    <property type="project" value="UniProtKB-UniRule"/>
</dbReference>
<evidence type="ECO:0000256" key="8">
    <source>
        <dbReference type="ARBA" id="ARBA00022842"/>
    </source>
</evidence>
<dbReference type="GO" id="GO:0003677">
    <property type="term" value="F:DNA binding"/>
    <property type="evidence" value="ECO:0007669"/>
    <property type="project" value="UniProtKB-KW"/>
</dbReference>
<keyword evidence="9 13" id="KW-0238">DNA-binding</keyword>
<comment type="function">
    <text evidence="13">The RuvA-RuvB-RuvC complex processes Holliday junction (HJ) DNA during genetic recombination and DNA repair. Endonuclease that resolves HJ intermediates. Cleaves cruciform DNA by making single-stranded nicks across the HJ at symmetrical positions within the homologous arms, yielding a 5'-phosphate and a 3'-hydroxyl group; requires a central core of homology in the junction. The consensus cleavage sequence is 5'-(A/T)TT(C/G)-3'. Cleavage occurs on the 3'-side of the TT dinucleotide at the point of strand exchange. HJ branch migration catalyzed by RuvA-RuvB allows RuvC to scan DNA until it finds its consensus sequence, where it cleaves and resolves the cruciform DNA.</text>
</comment>
<evidence type="ECO:0000256" key="9">
    <source>
        <dbReference type="ARBA" id="ARBA00023125"/>
    </source>
</evidence>
<keyword evidence="10 13" id="KW-0233">DNA recombination</keyword>
<evidence type="ECO:0000256" key="1">
    <source>
        <dbReference type="ARBA" id="ARBA00009518"/>
    </source>
</evidence>
<evidence type="ECO:0000256" key="6">
    <source>
        <dbReference type="ARBA" id="ARBA00022763"/>
    </source>
</evidence>
<evidence type="ECO:0000256" key="12">
    <source>
        <dbReference type="ARBA" id="ARBA00029354"/>
    </source>
</evidence>
<evidence type="ECO:0000256" key="4">
    <source>
        <dbReference type="ARBA" id="ARBA00022723"/>
    </source>
</evidence>
<keyword evidence="7 13" id="KW-0378">Hydrolase</keyword>
<dbReference type="PANTHER" id="PTHR30194">
    <property type="entry name" value="CROSSOVER JUNCTION ENDODEOXYRIBONUCLEASE RUVC"/>
    <property type="match status" value="1"/>
</dbReference>
<evidence type="ECO:0000313" key="15">
    <source>
        <dbReference type="EMBL" id="ADN02077.1"/>
    </source>
</evidence>
<dbReference type="RefSeq" id="WP_013313918.1">
    <property type="nucleotide sequence ID" value="NC_014484.1"/>
</dbReference>
<reference evidence="15 16" key="2">
    <citation type="journal article" date="2010" name="J. Bacteriol.">
        <title>Genome sequence of the polysaccharide-degrading, thermophilic anaerobe Spirochaeta thermophila DSM 6192.</title>
        <authorList>
            <person name="Angelov A."/>
            <person name="Liebl S."/>
            <person name="Ballschmiter M."/>
            <person name="Bomeke M."/>
            <person name="Lehmann R."/>
            <person name="Liesegang H."/>
            <person name="Daniel R."/>
            <person name="Liebl W."/>
        </authorList>
    </citation>
    <scope>NUCLEOTIDE SEQUENCE [LARGE SCALE GENOMIC DNA]</scope>
    <source>
        <strain evidence="16">ATCC 49972 / DSM 6192 / RI 19.B1</strain>
    </source>
</reference>
<evidence type="ECO:0000313" key="16">
    <source>
        <dbReference type="Proteomes" id="UP000001296"/>
    </source>
</evidence>
<accession>E0RSU0</accession>
<comment type="cofactor">
    <cofactor evidence="13">
        <name>Mg(2+)</name>
        <dbReference type="ChEBI" id="CHEBI:18420"/>
    </cofactor>
    <text evidence="13">Binds 2 Mg(2+) ion per subunit.</text>
</comment>